<evidence type="ECO:0000256" key="13">
    <source>
        <dbReference type="RuleBase" id="RU000461"/>
    </source>
</evidence>
<keyword evidence="6 12" id="KW-0479">Metal-binding</keyword>
<dbReference type="OrthoDB" id="3945418at2759"/>
<evidence type="ECO:0000256" key="11">
    <source>
        <dbReference type="ARBA" id="ARBA00023136"/>
    </source>
</evidence>
<dbReference type="PROSITE" id="PS00086">
    <property type="entry name" value="CYTOCHROME_P450"/>
    <property type="match status" value="1"/>
</dbReference>
<dbReference type="InterPro" id="IPR002401">
    <property type="entry name" value="Cyt_P450_E_grp-I"/>
</dbReference>
<dbReference type="InterPro" id="IPR001128">
    <property type="entry name" value="Cyt_P450"/>
</dbReference>
<dbReference type="PANTHER" id="PTHR24305">
    <property type="entry name" value="CYTOCHROME P450"/>
    <property type="match status" value="1"/>
</dbReference>
<dbReference type="Gene3D" id="1.10.630.10">
    <property type="entry name" value="Cytochrome P450"/>
    <property type="match status" value="1"/>
</dbReference>
<evidence type="ECO:0000256" key="3">
    <source>
        <dbReference type="ARBA" id="ARBA00010617"/>
    </source>
</evidence>
<dbReference type="InterPro" id="IPR017972">
    <property type="entry name" value="Cyt_P450_CS"/>
</dbReference>
<accession>A0A1L9TXM3</accession>
<name>A0A1L9TXM3_9EURO</name>
<evidence type="ECO:0000256" key="10">
    <source>
        <dbReference type="ARBA" id="ARBA00023033"/>
    </source>
</evidence>
<evidence type="ECO:0000256" key="12">
    <source>
        <dbReference type="PIRSR" id="PIRSR602401-1"/>
    </source>
</evidence>
<dbReference type="GO" id="GO:0005506">
    <property type="term" value="F:iron ion binding"/>
    <property type="evidence" value="ECO:0007669"/>
    <property type="project" value="InterPro"/>
</dbReference>
<reference evidence="16" key="1">
    <citation type="journal article" date="2017" name="Genome Biol.">
        <title>Comparative genomics reveals high biological diversity and specific adaptations in the industrially and medically important fungal genus Aspergillus.</title>
        <authorList>
            <person name="de Vries R.P."/>
            <person name="Riley R."/>
            <person name="Wiebenga A."/>
            <person name="Aguilar-Osorio G."/>
            <person name="Amillis S."/>
            <person name="Uchima C.A."/>
            <person name="Anderluh G."/>
            <person name="Asadollahi M."/>
            <person name="Askin M."/>
            <person name="Barry K."/>
            <person name="Battaglia E."/>
            <person name="Bayram O."/>
            <person name="Benocci T."/>
            <person name="Braus-Stromeyer S.A."/>
            <person name="Caldana C."/>
            <person name="Canovas D."/>
            <person name="Cerqueira G.C."/>
            <person name="Chen F."/>
            <person name="Chen W."/>
            <person name="Choi C."/>
            <person name="Clum A."/>
            <person name="Dos Santos R.A."/>
            <person name="Damasio A.R."/>
            <person name="Diallinas G."/>
            <person name="Emri T."/>
            <person name="Fekete E."/>
            <person name="Flipphi M."/>
            <person name="Freyberg S."/>
            <person name="Gallo A."/>
            <person name="Gournas C."/>
            <person name="Habgood R."/>
            <person name="Hainaut M."/>
            <person name="Harispe M.L."/>
            <person name="Henrissat B."/>
            <person name="Hilden K.S."/>
            <person name="Hope R."/>
            <person name="Hossain A."/>
            <person name="Karabika E."/>
            <person name="Karaffa L."/>
            <person name="Karanyi Z."/>
            <person name="Krasevec N."/>
            <person name="Kuo A."/>
            <person name="Kusch H."/>
            <person name="LaButti K."/>
            <person name="Lagendijk E.L."/>
            <person name="Lapidus A."/>
            <person name="Levasseur A."/>
            <person name="Lindquist E."/>
            <person name="Lipzen A."/>
            <person name="Logrieco A.F."/>
            <person name="MacCabe A."/>
            <person name="Maekelae M.R."/>
            <person name="Malavazi I."/>
            <person name="Melin P."/>
            <person name="Meyer V."/>
            <person name="Mielnichuk N."/>
            <person name="Miskei M."/>
            <person name="Molnar A.P."/>
            <person name="Mule G."/>
            <person name="Ngan C.Y."/>
            <person name="Orejas M."/>
            <person name="Orosz E."/>
            <person name="Ouedraogo J.P."/>
            <person name="Overkamp K.M."/>
            <person name="Park H.-S."/>
            <person name="Perrone G."/>
            <person name="Piumi F."/>
            <person name="Punt P.J."/>
            <person name="Ram A.F."/>
            <person name="Ramon A."/>
            <person name="Rauscher S."/>
            <person name="Record E."/>
            <person name="Riano-Pachon D.M."/>
            <person name="Robert V."/>
            <person name="Roehrig J."/>
            <person name="Ruller R."/>
            <person name="Salamov A."/>
            <person name="Salih N.S."/>
            <person name="Samson R.A."/>
            <person name="Sandor E."/>
            <person name="Sanguinetti M."/>
            <person name="Schuetze T."/>
            <person name="Sepcic K."/>
            <person name="Shelest E."/>
            <person name="Sherlock G."/>
            <person name="Sophianopoulou V."/>
            <person name="Squina F.M."/>
            <person name="Sun H."/>
            <person name="Susca A."/>
            <person name="Todd R.B."/>
            <person name="Tsang A."/>
            <person name="Unkles S.E."/>
            <person name="van de Wiele N."/>
            <person name="van Rossen-Uffink D."/>
            <person name="Oliveira J.V."/>
            <person name="Vesth T.C."/>
            <person name="Visser J."/>
            <person name="Yu J.-H."/>
            <person name="Zhou M."/>
            <person name="Andersen M.R."/>
            <person name="Archer D.B."/>
            <person name="Baker S.E."/>
            <person name="Benoit I."/>
            <person name="Brakhage A.A."/>
            <person name="Braus G.H."/>
            <person name="Fischer R."/>
            <person name="Frisvad J.C."/>
            <person name="Goldman G.H."/>
            <person name="Houbraken J."/>
            <person name="Oakley B."/>
            <person name="Pocsi I."/>
            <person name="Scazzocchio C."/>
            <person name="Seiboth B."/>
            <person name="vanKuyk P.A."/>
            <person name="Wortman J."/>
            <person name="Dyer P.S."/>
            <person name="Grigoriev I.V."/>
        </authorList>
    </citation>
    <scope>NUCLEOTIDE SEQUENCE [LARGE SCALE GENOMIC DNA]</scope>
    <source>
        <strain evidence="16">CBS 593.65</strain>
    </source>
</reference>
<evidence type="ECO:0000256" key="9">
    <source>
        <dbReference type="ARBA" id="ARBA00023004"/>
    </source>
</evidence>
<organism evidence="15 16">
    <name type="scientific">Aspergillus sydowii CBS 593.65</name>
    <dbReference type="NCBI Taxonomy" id="1036612"/>
    <lineage>
        <taxon>Eukaryota</taxon>
        <taxon>Fungi</taxon>
        <taxon>Dikarya</taxon>
        <taxon>Ascomycota</taxon>
        <taxon>Pezizomycotina</taxon>
        <taxon>Eurotiomycetes</taxon>
        <taxon>Eurotiomycetidae</taxon>
        <taxon>Eurotiales</taxon>
        <taxon>Aspergillaceae</taxon>
        <taxon>Aspergillus</taxon>
        <taxon>Aspergillus subgen. Nidulantes</taxon>
    </lineage>
</organism>
<evidence type="ECO:0000256" key="8">
    <source>
        <dbReference type="ARBA" id="ARBA00023002"/>
    </source>
</evidence>
<keyword evidence="8 13" id="KW-0560">Oxidoreductase</keyword>
<keyword evidence="16" id="KW-1185">Reference proteome</keyword>
<evidence type="ECO:0000256" key="6">
    <source>
        <dbReference type="ARBA" id="ARBA00022723"/>
    </source>
</evidence>
<evidence type="ECO:0000256" key="14">
    <source>
        <dbReference type="SAM" id="Phobius"/>
    </source>
</evidence>
<comment type="subcellular location">
    <subcellularLocation>
        <location evidence="2">Membrane</location>
        <topology evidence="2">Single-pass membrane protein</topology>
    </subcellularLocation>
</comment>
<feature type="transmembrane region" description="Helical" evidence="14">
    <location>
        <begin position="6"/>
        <end position="26"/>
    </location>
</feature>
<dbReference type="GO" id="GO:0016020">
    <property type="term" value="C:membrane"/>
    <property type="evidence" value="ECO:0007669"/>
    <property type="project" value="UniProtKB-SubCell"/>
</dbReference>
<dbReference type="InterPro" id="IPR036396">
    <property type="entry name" value="Cyt_P450_sf"/>
</dbReference>
<dbReference type="GO" id="GO:0016705">
    <property type="term" value="F:oxidoreductase activity, acting on paired donors, with incorporation or reduction of molecular oxygen"/>
    <property type="evidence" value="ECO:0007669"/>
    <property type="project" value="InterPro"/>
</dbReference>
<dbReference type="EMBL" id="KV878582">
    <property type="protein sequence ID" value="OJJ64180.1"/>
    <property type="molecule type" value="Genomic_DNA"/>
</dbReference>
<dbReference type="RefSeq" id="XP_040707986.1">
    <property type="nucleotide sequence ID" value="XM_040848735.1"/>
</dbReference>
<protein>
    <recommendedName>
        <fullName evidence="17">Cytochrome P450</fullName>
    </recommendedName>
</protein>
<dbReference type="PANTHER" id="PTHR24305:SF157">
    <property type="entry name" value="N-ACETYLTRYPTOPHAN 6-HYDROXYLASE IVOC-RELATED"/>
    <property type="match status" value="1"/>
</dbReference>
<keyword evidence="7 14" id="KW-1133">Transmembrane helix</keyword>
<evidence type="ECO:0000256" key="4">
    <source>
        <dbReference type="ARBA" id="ARBA00022617"/>
    </source>
</evidence>
<keyword evidence="4 12" id="KW-0349">Heme</keyword>
<keyword evidence="9 12" id="KW-0408">Iron</keyword>
<dbReference type="VEuPathDB" id="FungiDB:ASPSYDRAFT_53732"/>
<evidence type="ECO:0000256" key="5">
    <source>
        <dbReference type="ARBA" id="ARBA00022692"/>
    </source>
</evidence>
<dbReference type="GO" id="GO:0004497">
    <property type="term" value="F:monooxygenase activity"/>
    <property type="evidence" value="ECO:0007669"/>
    <property type="project" value="UniProtKB-KW"/>
</dbReference>
<feature type="binding site" description="axial binding residue" evidence="12">
    <location>
        <position position="444"/>
    </location>
    <ligand>
        <name>heme</name>
        <dbReference type="ChEBI" id="CHEBI:30413"/>
    </ligand>
    <ligandPart>
        <name>Fe</name>
        <dbReference type="ChEBI" id="CHEBI:18248"/>
    </ligandPart>
</feature>
<evidence type="ECO:0000313" key="16">
    <source>
        <dbReference type="Proteomes" id="UP000184356"/>
    </source>
</evidence>
<keyword evidence="11 14" id="KW-0472">Membrane</keyword>
<dbReference type="Pfam" id="PF00067">
    <property type="entry name" value="p450"/>
    <property type="match status" value="1"/>
</dbReference>
<keyword evidence="5 14" id="KW-0812">Transmembrane</keyword>
<evidence type="ECO:0000256" key="2">
    <source>
        <dbReference type="ARBA" id="ARBA00004167"/>
    </source>
</evidence>
<dbReference type="FunFam" id="1.10.630.10:FF:000069">
    <property type="entry name" value="Cytochrome P450, putative (Eurofung)"/>
    <property type="match status" value="1"/>
</dbReference>
<dbReference type="STRING" id="1036612.A0A1L9TXM3"/>
<evidence type="ECO:0008006" key="17">
    <source>
        <dbReference type="Google" id="ProtNLM"/>
    </source>
</evidence>
<dbReference type="GeneID" id="63764808"/>
<sequence>MLHPAALLVIVWAGYVLALVVYRLWLSPLAKFPGPKIAAASLWYETYHDAFRWGQYTFEIAKMHEKYGPIVRISPHELHINDPEYYEVLYSRDSPRNKYAYFTTQFGISRSSIATVDHYHHRMLRSNMNPYFSMTRVRKQEPLIQGLVNKLVDRLSAYKNTGMPINLQHAFTCFTTDVVSDYTMGAGFHYLDEPDFIPEWSSTLAGPPKNGVYMKAFPWLGLVLAAMPQWLLSRAYPGMNLVFQFQARCNKIVQTIMNEQNVSGYETVKSQFSQPTFFHDVLNSSLPSEEKSPERLAQEVQVVIGAGTETVAKMLTWTMYYLLEKPEKIQKLREELDRLDPAKTATLLEFEQMPYLTSVMLEGLRLSYGASSRLQRIAPDRNLQFQEWSIPAGTPVGMSAALLHHDEKNFPDSREFIPERWLDLERRKHLEKYMVSFNRGSRQCIGINLARSEILLALPNIVRRLDLELYETTREDVTLAHDLFLPFAREGRKGVRVLVQ</sequence>
<proteinExistence type="inferred from homology"/>
<evidence type="ECO:0000256" key="7">
    <source>
        <dbReference type="ARBA" id="ARBA00022989"/>
    </source>
</evidence>
<dbReference type="AlphaFoldDB" id="A0A1L9TXM3"/>
<keyword evidence="10 13" id="KW-0503">Monooxygenase</keyword>
<dbReference type="InterPro" id="IPR050121">
    <property type="entry name" value="Cytochrome_P450_monoxygenase"/>
</dbReference>
<comment type="similarity">
    <text evidence="3 13">Belongs to the cytochrome P450 family.</text>
</comment>
<evidence type="ECO:0000313" key="15">
    <source>
        <dbReference type="EMBL" id="OJJ64180.1"/>
    </source>
</evidence>
<dbReference type="GO" id="GO:0044550">
    <property type="term" value="P:secondary metabolite biosynthetic process"/>
    <property type="evidence" value="ECO:0007669"/>
    <property type="project" value="UniProtKB-ARBA"/>
</dbReference>
<comment type="cofactor">
    <cofactor evidence="1 12">
        <name>heme</name>
        <dbReference type="ChEBI" id="CHEBI:30413"/>
    </cofactor>
</comment>
<evidence type="ECO:0000256" key="1">
    <source>
        <dbReference type="ARBA" id="ARBA00001971"/>
    </source>
</evidence>
<dbReference type="GO" id="GO:0020037">
    <property type="term" value="F:heme binding"/>
    <property type="evidence" value="ECO:0007669"/>
    <property type="project" value="InterPro"/>
</dbReference>
<dbReference type="Proteomes" id="UP000184356">
    <property type="component" value="Unassembled WGS sequence"/>
</dbReference>
<dbReference type="PRINTS" id="PR00385">
    <property type="entry name" value="P450"/>
</dbReference>
<gene>
    <name evidence="15" type="ORF">ASPSYDRAFT_53732</name>
</gene>
<dbReference type="SUPFAM" id="SSF48264">
    <property type="entry name" value="Cytochrome P450"/>
    <property type="match status" value="1"/>
</dbReference>
<dbReference type="CDD" id="cd11062">
    <property type="entry name" value="CYP58-like"/>
    <property type="match status" value="1"/>
</dbReference>
<dbReference type="PRINTS" id="PR00463">
    <property type="entry name" value="EP450I"/>
</dbReference>